<keyword evidence="2" id="KW-1185">Reference proteome</keyword>
<proteinExistence type="predicted"/>
<name>A0AAE0WS29_9PEZI</name>
<accession>A0AAE0WS29</accession>
<comment type="caution">
    <text evidence="1">The sequence shown here is derived from an EMBL/GenBank/DDBJ whole genome shotgun (WGS) entry which is preliminary data.</text>
</comment>
<evidence type="ECO:0000313" key="1">
    <source>
        <dbReference type="EMBL" id="KAK3677021.1"/>
    </source>
</evidence>
<dbReference type="Proteomes" id="UP001274830">
    <property type="component" value="Unassembled WGS sequence"/>
</dbReference>
<protein>
    <submittedName>
        <fullName evidence="1">Uncharacterized protein</fullName>
    </submittedName>
</protein>
<organism evidence="1 2">
    <name type="scientific">Recurvomyces mirabilis</name>
    <dbReference type="NCBI Taxonomy" id="574656"/>
    <lineage>
        <taxon>Eukaryota</taxon>
        <taxon>Fungi</taxon>
        <taxon>Dikarya</taxon>
        <taxon>Ascomycota</taxon>
        <taxon>Pezizomycotina</taxon>
        <taxon>Dothideomycetes</taxon>
        <taxon>Dothideomycetidae</taxon>
        <taxon>Mycosphaerellales</taxon>
        <taxon>Teratosphaeriaceae</taxon>
        <taxon>Recurvomyces</taxon>
    </lineage>
</organism>
<evidence type="ECO:0000313" key="2">
    <source>
        <dbReference type="Proteomes" id="UP001274830"/>
    </source>
</evidence>
<dbReference type="EMBL" id="JAUTXT010000008">
    <property type="protein sequence ID" value="KAK3677021.1"/>
    <property type="molecule type" value="Genomic_DNA"/>
</dbReference>
<gene>
    <name evidence="1" type="ORF">LTR78_003226</name>
</gene>
<sequence>MSFPSQPAFIYEGGWSDETRKHPASKWLENYTTKVIDTGLQGKSADGIGHTKDWTYQKSTGEVIEGNEKAWKALQETYAPFKEHLHDPKHVAIWETKDGWAMYGVASVYYKLQVPGEGGVKGPHGKEWDGVSPGAFYFDIVKAGGDKLQLRRTNIFNDPSAALVQMLKRGMLKPEQLMG</sequence>
<reference evidence="1" key="1">
    <citation type="submission" date="2023-07" db="EMBL/GenBank/DDBJ databases">
        <title>Black Yeasts Isolated from many extreme environments.</title>
        <authorList>
            <person name="Coleine C."/>
            <person name="Stajich J.E."/>
            <person name="Selbmann L."/>
        </authorList>
    </citation>
    <scope>NUCLEOTIDE SEQUENCE</scope>
    <source>
        <strain evidence="1">CCFEE 5485</strain>
    </source>
</reference>
<dbReference type="AlphaFoldDB" id="A0AAE0WS29"/>